<evidence type="ECO:0000313" key="6">
    <source>
        <dbReference type="EMBL" id="KAJ1604801.1"/>
    </source>
</evidence>
<accession>A0A9D5DHE8</accession>
<dbReference type="PIRSF" id="PIRSF004848">
    <property type="entry name" value="YBL036c_PLPDEIII"/>
    <property type="match status" value="1"/>
</dbReference>
<dbReference type="InterPro" id="IPR001608">
    <property type="entry name" value="Ala_racemase_N"/>
</dbReference>
<evidence type="ECO:0000256" key="1">
    <source>
        <dbReference type="ARBA" id="ARBA00022898"/>
    </source>
</evidence>
<dbReference type="HAMAP" id="MF_02087">
    <property type="entry name" value="PLP_homeostasis"/>
    <property type="match status" value="1"/>
</dbReference>
<dbReference type="OrthoDB" id="10264196at2759"/>
<dbReference type="NCBIfam" id="TIGR00044">
    <property type="entry name" value="YggS family pyridoxal phosphate-dependent enzyme"/>
    <property type="match status" value="1"/>
</dbReference>
<dbReference type="InterPro" id="IPR011078">
    <property type="entry name" value="PyrdxlP_homeostasis"/>
</dbReference>
<dbReference type="EMBL" id="JAPCXC010000119">
    <property type="protein sequence ID" value="KAJ1604801.1"/>
    <property type="molecule type" value="Genomic_DNA"/>
</dbReference>
<dbReference type="GO" id="GO:0030170">
    <property type="term" value="F:pyridoxal phosphate binding"/>
    <property type="evidence" value="ECO:0007669"/>
    <property type="project" value="UniProtKB-UniRule"/>
</dbReference>
<comment type="cofactor">
    <cofactor evidence="3">
        <name>pyridoxal 5'-phosphate</name>
        <dbReference type="ChEBI" id="CHEBI:597326"/>
    </cofactor>
</comment>
<proteinExistence type="inferred from homology"/>
<dbReference type="AlphaFoldDB" id="A0A9D5DHE8"/>
<evidence type="ECO:0000256" key="4">
    <source>
        <dbReference type="RuleBase" id="RU004514"/>
    </source>
</evidence>
<organism evidence="6">
    <name type="scientific">Cryptosporidium canis</name>
    <dbReference type="NCBI Taxonomy" id="195482"/>
    <lineage>
        <taxon>Eukaryota</taxon>
        <taxon>Sar</taxon>
        <taxon>Alveolata</taxon>
        <taxon>Apicomplexa</taxon>
        <taxon>Conoidasida</taxon>
        <taxon>Coccidia</taxon>
        <taxon>Eucoccidiorida</taxon>
        <taxon>Eimeriorina</taxon>
        <taxon>Cryptosporidiidae</taxon>
        <taxon>Cryptosporidium</taxon>
    </lineage>
</organism>
<dbReference type="PANTHER" id="PTHR10146:SF14">
    <property type="entry name" value="PYRIDOXAL PHOSPHATE HOMEOSTASIS PROTEIN"/>
    <property type="match status" value="1"/>
</dbReference>
<gene>
    <name evidence="6" type="ORF">OJ253_3468</name>
</gene>
<dbReference type="SUPFAM" id="SSF51419">
    <property type="entry name" value="PLP-binding barrel"/>
    <property type="match status" value="1"/>
</dbReference>
<comment type="function">
    <text evidence="2">Pyridoxal 5'-phosphate (PLP)-binding protein, which may be involved in intracellular homeostatic regulation of pyridoxal 5'-phosphate (PLP), the active form of vitamin B6.</text>
</comment>
<dbReference type="PANTHER" id="PTHR10146">
    <property type="entry name" value="PROLINE SYNTHETASE CO-TRANSCRIBED BACTERIAL HOMOLOG PROTEIN"/>
    <property type="match status" value="1"/>
</dbReference>
<protein>
    <recommendedName>
        <fullName evidence="2">Pyridoxal phosphate homeostasis protein</fullName>
        <shortName evidence="2">PLP homeostasis protein</shortName>
    </recommendedName>
</protein>
<feature type="domain" description="Alanine racemase N-terminal" evidence="5">
    <location>
        <begin position="28"/>
        <end position="235"/>
    </location>
</feature>
<name>A0A9D5DHE8_9CRYT</name>
<comment type="similarity">
    <text evidence="2 4">Belongs to the pyridoxal phosphate-binding protein YggS/PROSC family.</text>
</comment>
<dbReference type="InterPro" id="IPR029066">
    <property type="entry name" value="PLP-binding_barrel"/>
</dbReference>
<dbReference type="Pfam" id="PF01168">
    <property type="entry name" value="Ala_racemase_N"/>
    <property type="match status" value="1"/>
</dbReference>
<keyword evidence="1 2" id="KW-0663">Pyridoxal phosphate</keyword>
<dbReference type="Proteomes" id="UP001067231">
    <property type="component" value="Unassembled WGS sequence"/>
</dbReference>
<dbReference type="FunFam" id="3.20.20.10:FF:000018">
    <property type="entry name" value="Pyridoxal phosphate homeostasis protein"/>
    <property type="match status" value="1"/>
</dbReference>
<comment type="caution">
    <text evidence="6">The sequence shown here is derived from an EMBL/GenBank/DDBJ whole genome shotgun (WGS) entry which is preliminary data.</text>
</comment>
<sequence length="241" mass="27445">MSEDEILKNYVNIKNKIDEYCSDLECSPELLVVSKYQSEESIILLHEKANQQIFGENYVQELLEKSKNLPKSIKWHFIGHLQTNKVNSLLSIDNLEVVETVDSIKLAEALNKACKTKGRPQLKVMIQVKTSGEENKSGAQISQVLDIFEYINSECDCLKFHGLMTMGNSDISYTDGCFKMMVSLKNIIQQRISNPPYTDKCLECRLSMGTTRDMEIAIKNYSNELRVGSAIFGERKNNKNL</sequence>
<evidence type="ECO:0000259" key="5">
    <source>
        <dbReference type="Pfam" id="PF01168"/>
    </source>
</evidence>
<evidence type="ECO:0000256" key="3">
    <source>
        <dbReference type="PIRSR" id="PIRSR004848-1"/>
    </source>
</evidence>
<dbReference type="Gene3D" id="3.20.20.10">
    <property type="entry name" value="Alanine racemase"/>
    <property type="match status" value="1"/>
</dbReference>
<reference evidence="6" key="1">
    <citation type="submission" date="2022-10" db="EMBL/GenBank/DDBJ databases">
        <title>Adaptive evolution leads to modifications in subtelomeric GC content in a zoonotic Cryptosporidium species.</title>
        <authorList>
            <person name="Li J."/>
            <person name="Feng Y."/>
            <person name="Xiao L."/>
        </authorList>
    </citation>
    <scope>NUCLEOTIDE SEQUENCE</scope>
    <source>
        <strain evidence="6">33844</strain>
    </source>
</reference>
<dbReference type="PROSITE" id="PS01211">
    <property type="entry name" value="UPF0001"/>
    <property type="match status" value="1"/>
</dbReference>
<feature type="modified residue" description="N6-(pyridoxal phosphate)lysine" evidence="2 3">
    <location>
        <position position="35"/>
    </location>
</feature>
<evidence type="ECO:0000256" key="2">
    <source>
        <dbReference type="HAMAP-Rule" id="MF_03225"/>
    </source>
</evidence>